<feature type="compositionally biased region" description="Basic and acidic residues" evidence="1">
    <location>
        <begin position="63"/>
        <end position="76"/>
    </location>
</feature>
<gene>
    <name evidence="2" type="ORF">FHU32_001242</name>
</gene>
<evidence type="ECO:0000313" key="2">
    <source>
        <dbReference type="EMBL" id="MBB3116015.1"/>
    </source>
</evidence>
<accession>A0A8H9Y7W8</accession>
<sequence length="558" mass="55753">MTDETTSGTTASAPPAGTGGARDGRITRLTSDDALFVVMERVLGVPVTNQLIWRLPAPQEDAAGDRAGDPAGDDHAAGAGSATGAGGRARHGARPVDDAAVAELGAALRRGRLARLVRRSHGPTRDRWVYDAGAGLVRTGLPTVPAGGEGRWIRDQLRLRLDSVAGPAWALTTAPTADGGRLVSLSFSHVIADGLGAVTAVVEALTGREAEAALPAGPGPTVAASLRDAASLVGDAAVSAVRLVRSSLRAGRGGTGDDSAADDSAAEAAPHTAASPSVPAAAADDSADSPAAPLTAADASTPRTDSPAAAHPGLLPTIAVEVDGPRFAAAAAAAGGTTNTLFAAVTLGVLAASGRVTDGETVPVSLPVSLRGDHDLRANATSGATAHVVVSPDRYTDLTPIRAASKAGFRRITAGEFSAVDAMTRIAQALPDGVVRRLAGTASTPLCLASNLGVVDPLFASLGGPDQGRTAIRSVSVPDGAADVDTDGDAAADGGDGPAADGDLLRSGGISAWATLAGTRLSLCFTALDTSLIPDEDRLTALVSAELDRWDVPATRWL</sequence>
<feature type="region of interest" description="Disordered" evidence="1">
    <location>
        <begin position="1"/>
        <end position="25"/>
    </location>
</feature>
<feature type="region of interest" description="Disordered" evidence="1">
    <location>
        <begin position="249"/>
        <end position="311"/>
    </location>
</feature>
<dbReference type="EMBL" id="JACHWT010000005">
    <property type="protein sequence ID" value="MBB3116015.1"/>
    <property type="molecule type" value="Genomic_DNA"/>
</dbReference>
<proteinExistence type="predicted"/>
<dbReference type="Proteomes" id="UP000612712">
    <property type="component" value="Unassembled WGS sequence"/>
</dbReference>
<evidence type="ECO:0000256" key="1">
    <source>
        <dbReference type="SAM" id="MobiDB-lite"/>
    </source>
</evidence>
<evidence type="ECO:0000313" key="3">
    <source>
        <dbReference type="Proteomes" id="UP000612712"/>
    </source>
</evidence>
<feature type="compositionally biased region" description="Low complexity" evidence="1">
    <location>
        <begin position="266"/>
        <end position="302"/>
    </location>
</feature>
<comment type="caution">
    <text evidence="2">The sequence shown here is derived from an EMBL/GenBank/DDBJ whole genome shotgun (WGS) entry which is preliminary data.</text>
</comment>
<dbReference type="AlphaFoldDB" id="A0A8H9Y7W8"/>
<name>A0A8H9Y7W8_9CORY</name>
<feature type="region of interest" description="Disordered" evidence="1">
    <location>
        <begin position="479"/>
        <end position="498"/>
    </location>
</feature>
<protein>
    <submittedName>
        <fullName evidence="2">Uncharacterized protein</fullName>
    </submittedName>
</protein>
<reference evidence="2" key="1">
    <citation type="submission" date="2020-08" db="EMBL/GenBank/DDBJ databases">
        <title>Sequencing the genomes of 1000 actinobacteria strains.</title>
        <authorList>
            <person name="Klenk H.-P."/>
        </authorList>
    </citation>
    <scope>NUCLEOTIDE SEQUENCE</scope>
    <source>
        <strain evidence="2">DSM 20582</strain>
    </source>
</reference>
<feature type="region of interest" description="Disordered" evidence="1">
    <location>
        <begin position="61"/>
        <end position="94"/>
    </location>
</feature>
<feature type="compositionally biased region" description="Low complexity" evidence="1">
    <location>
        <begin position="1"/>
        <end position="16"/>
    </location>
</feature>
<dbReference type="RefSeq" id="WP_125187233.1">
    <property type="nucleotide sequence ID" value="NZ_CP047187.1"/>
</dbReference>
<organism evidence="2 3">
    <name type="scientific">Corynebacterium bovis DSM 20582 = CIP 54.80</name>
    <dbReference type="NCBI Taxonomy" id="927655"/>
    <lineage>
        <taxon>Bacteria</taxon>
        <taxon>Bacillati</taxon>
        <taxon>Actinomycetota</taxon>
        <taxon>Actinomycetes</taxon>
        <taxon>Mycobacteriales</taxon>
        <taxon>Corynebacteriaceae</taxon>
        <taxon>Corynebacterium</taxon>
    </lineage>
</organism>
<dbReference type="GeneID" id="60809205"/>